<name>A0ABR4B4M1_9LECA</name>
<comment type="caution">
    <text evidence="1">The sequence shown here is derived from an EMBL/GenBank/DDBJ whole genome shotgun (WGS) entry which is preliminary data.</text>
</comment>
<organism evidence="1 2">
    <name type="scientific">Lepraria finkii</name>
    <dbReference type="NCBI Taxonomy" id="1340010"/>
    <lineage>
        <taxon>Eukaryota</taxon>
        <taxon>Fungi</taxon>
        <taxon>Dikarya</taxon>
        <taxon>Ascomycota</taxon>
        <taxon>Pezizomycotina</taxon>
        <taxon>Lecanoromycetes</taxon>
        <taxon>OSLEUM clade</taxon>
        <taxon>Lecanoromycetidae</taxon>
        <taxon>Lecanorales</taxon>
        <taxon>Lecanorineae</taxon>
        <taxon>Stereocaulaceae</taxon>
        <taxon>Lepraria</taxon>
    </lineage>
</organism>
<protein>
    <submittedName>
        <fullName evidence="1">Uncharacterized protein</fullName>
    </submittedName>
</protein>
<gene>
    <name evidence="1" type="ORF">ABVK25_007055</name>
</gene>
<reference evidence="1 2" key="1">
    <citation type="submission" date="2024-09" db="EMBL/GenBank/DDBJ databases">
        <title>Rethinking Asexuality: The Enigmatic Case of Functional Sexual Genes in Lepraria (Stereocaulaceae).</title>
        <authorList>
            <person name="Doellman M."/>
            <person name="Sun Y."/>
            <person name="Barcenas-Pena A."/>
            <person name="Lumbsch H.T."/>
            <person name="Grewe F."/>
        </authorList>
    </citation>
    <scope>NUCLEOTIDE SEQUENCE [LARGE SCALE GENOMIC DNA]</scope>
    <source>
        <strain evidence="1 2">Grewe 0041</strain>
    </source>
</reference>
<evidence type="ECO:0000313" key="1">
    <source>
        <dbReference type="EMBL" id="KAL2052814.1"/>
    </source>
</evidence>
<dbReference type="Proteomes" id="UP001590951">
    <property type="component" value="Unassembled WGS sequence"/>
</dbReference>
<accession>A0ABR4B4M1</accession>
<proteinExistence type="predicted"/>
<sequence>MGLACPYPIQLISTPILSCNNQSQARIFVLCETIFCPLPYLPFVMKASLGTFLLFYLPPYVHSRAAPSPTTKDLLLYPAMSPIFPPAHNAINSESSLILQQQR</sequence>
<dbReference type="EMBL" id="JBHFEH010000025">
    <property type="protein sequence ID" value="KAL2052814.1"/>
    <property type="molecule type" value="Genomic_DNA"/>
</dbReference>
<evidence type="ECO:0000313" key="2">
    <source>
        <dbReference type="Proteomes" id="UP001590951"/>
    </source>
</evidence>
<keyword evidence="2" id="KW-1185">Reference proteome</keyword>